<reference evidence="2" key="1">
    <citation type="submission" date="2023-07" db="EMBL/GenBank/DDBJ databases">
        <title>A chromosome-level genome assembly of Lolium multiflorum.</title>
        <authorList>
            <person name="Chen Y."/>
            <person name="Copetti D."/>
            <person name="Kolliker R."/>
            <person name="Studer B."/>
        </authorList>
    </citation>
    <scope>NUCLEOTIDE SEQUENCE</scope>
    <source>
        <strain evidence="2">02402/16</strain>
        <tissue evidence="2">Leaf</tissue>
    </source>
</reference>
<evidence type="ECO:0000259" key="1">
    <source>
        <dbReference type="PROSITE" id="PS50181"/>
    </source>
</evidence>
<dbReference type="AlphaFoldDB" id="A0AAD8SEM7"/>
<dbReference type="InterPro" id="IPR050796">
    <property type="entry name" value="SCF_F-box_component"/>
</dbReference>
<feature type="domain" description="F-box" evidence="1">
    <location>
        <begin position="13"/>
        <end position="49"/>
    </location>
</feature>
<name>A0AAD8SEM7_LOLMU</name>
<dbReference type="PANTHER" id="PTHR31672:SF2">
    <property type="entry name" value="F-BOX DOMAIN-CONTAINING PROTEIN"/>
    <property type="match status" value="1"/>
</dbReference>
<dbReference type="NCBIfam" id="TIGR01640">
    <property type="entry name" value="F_box_assoc_1"/>
    <property type="match status" value="1"/>
</dbReference>
<dbReference type="InterPro" id="IPR013187">
    <property type="entry name" value="F-box-assoc_dom_typ3"/>
</dbReference>
<dbReference type="InterPro" id="IPR036047">
    <property type="entry name" value="F-box-like_dom_sf"/>
</dbReference>
<dbReference type="EMBL" id="JAUUTY010000004">
    <property type="protein sequence ID" value="KAK1650725.1"/>
    <property type="molecule type" value="Genomic_DNA"/>
</dbReference>
<protein>
    <recommendedName>
        <fullName evidence="1">F-box domain-containing protein</fullName>
    </recommendedName>
</protein>
<evidence type="ECO:0000313" key="2">
    <source>
        <dbReference type="EMBL" id="KAK1650725.1"/>
    </source>
</evidence>
<dbReference type="PANTHER" id="PTHR31672">
    <property type="entry name" value="BNACNNG10540D PROTEIN"/>
    <property type="match status" value="1"/>
</dbReference>
<proteinExistence type="predicted"/>
<evidence type="ECO:0000313" key="3">
    <source>
        <dbReference type="Proteomes" id="UP001231189"/>
    </source>
</evidence>
<dbReference type="Proteomes" id="UP001231189">
    <property type="component" value="Unassembled WGS sequence"/>
</dbReference>
<dbReference type="Gene3D" id="1.20.1280.50">
    <property type="match status" value="1"/>
</dbReference>
<accession>A0AAD8SEM7</accession>
<dbReference type="InterPro" id="IPR001810">
    <property type="entry name" value="F-box_dom"/>
</dbReference>
<dbReference type="SUPFAM" id="SSF81383">
    <property type="entry name" value="F-box domain"/>
    <property type="match status" value="1"/>
</dbReference>
<dbReference type="Pfam" id="PF12937">
    <property type="entry name" value="F-box-like"/>
    <property type="match status" value="1"/>
</dbReference>
<dbReference type="Pfam" id="PF08268">
    <property type="entry name" value="FBA_3"/>
    <property type="match status" value="1"/>
</dbReference>
<dbReference type="SMART" id="SM00256">
    <property type="entry name" value="FBOX"/>
    <property type="match status" value="1"/>
</dbReference>
<organism evidence="2 3">
    <name type="scientific">Lolium multiflorum</name>
    <name type="common">Italian ryegrass</name>
    <name type="synonym">Lolium perenne subsp. multiflorum</name>
    <dbReference type="NCBI Taxonomy" id="4521"/>
    <lineage>
        <taxon>Eukaryota</taxon>
        <taxon>Viridiplantae</taxon>
        <taxon>Streptophyta</taxon>
        <taxon>Embryophyta</taxon>
        <taxon>Tracheophyta</taxon>
        <taxon>Spermatophyta</taxon>
        <taxon>Magnoliopsida</taxon>
        <taxon>Liliopsida</taxon>
        <taxon>Poales</taxon>
        <taxon>Poaceae</taxon>
        <taxon>BOP clade</taxon>
        <taxon>Pooideae</taxon>
        <taxon>Poodae</taxon>
        <taxon>Poeae</taxon>
        <taxon>Poeae Chloroplast Group 2 (Poeae type)</taxon>
        <taxon>Loliodinae</taxon>
        <taxon>Loliinae</taxon>
        <taxon>Lolium</taxon>
    </lineage>
</organism>
<keyword evidence="3" id="KW-1185">Reference proteome</keyword>
<sequence>MSKLANPPPGRRAIPLADLPGELLLDILLRLPPKSVLRCRAVCKAWRRITTGRAFLLAHHGRQPSQRLLSFVRDVGSNGGCGTIDLNLLDYCVEAVDFRAREFRSVVRFTGNDYSRFDEDDCPFTVHAACDGLLLMSYYDSLYVCNPATREWASVRPPALRTHKIAGLYFHGPSGEYRVLSYREDRQTRTNKFFINTVGSKSTRGIKFGSYSESMRNLLAGGSKSTQFDMPFLSHGKLHWLPHSTPPKNILVFDTVAEEFSCLPTPVVTWPVVSLLEMEGTLAVSESQVGTSKVDLWVLQDYKSAAWVHKYQIELPAAEIYLIAKHERWTSQVVSADGDVLVDCTDWYATGWQLHYDIKGNLLRKFQCNPSLSLTTHILKESLVPHPFFQMQQDGSAREPPFFRGL</sequence>
<dbReference type="PROSITE" id="PS50181">
    <property type="entry name" value="FBOX"/>
    <property type="match status" value="1"/>
</dbReference>
<gene>
    <name evidence="2" type="ORF">QYE76_068530</name>
</gene>
<dbReference type="InterPro" id="IPR017451">
    <property type="entry name" value="F-box-assoc_interact_dom"/>
</dbReference>
<comment type="caution">
    <text evidence="2">The sequence shown here is derived from an EMBL/GenBank/DDBJ whole genome shotgun (WGS) entry which is preliminary data.</text>
</comment>